<evidence type="ECO:0008006" key="3">
    <source>
        <dbReference type="Google" id="ProtNLM"/>
    </source>
</evidence>
<dbReference type="OrthoDB" id="1730007at2"/>
<sequence>MTEAILPDLKLVGTTASAGGRFGNVRITGEAKMSGGLYCRSLKCMGTVDLDGSLQAALLKLTGECHVHSDMKVSKIRAIGQIEVSGNLTGEQVKITGGLQASGNCEAESFQVRGAIELDGLLNADEVDIRLHGYSRAKEIGGGSITVKRSRVHWFNTVLSSRRERELTSDLIEGDTVHLEYTTASVVRGNRVTIGPGCRIGRVEYRDDLRIDKNASVKERMRR</sequence>
<dbReference type="Proteomes" id="UP000309673">
    <property type="component" value="Unassembled WGS sequence"/>
</dbReference>
<comment type="caution">
    <text evidence="1">The sequence shown here is derived from an EMBL/GenBank/DDBJ whole genome shotgun (WGS) entry which is preliminary data.</text>
</comment>
<evidence type="ECO:0000313" key="1">
    <source>
        <dbReference type="EMBL" id="TJY39854.1"/>
    </source>
</evidence>
<protein>
    <recommendedName>
        <fullName evidence="3">Bactofilin</fullName>
    </recommendedName>
</protein>
<accession>A0A4U0F793</accession>
<dbReference type="AlphaFoldDB" id="A0A4U0F793"/>
<dbReference type="EMBL" id="SUPK01000009">
    <property type="protein sequence ID" value="TJY39854.1"/>
    <property type="molecule type" value="Genomic_DNA"/>
</dbReference>
<name>A0A4U0F793_9BACL</name>
<proteinExistence type="predicted"/>
<dbReference type="RefSeq" id="WP_136779294.1">
    <property type="nucleotide sequence ID" value="NZ_SUPK01000009.1"/>
</dbReference>
<evidence type="ECO:0000313" key="2">
    <source>
        <dbReference type="Proteomes" id="UP000309673"/>
    </source>
</evidence>
<reference evidence="1 2" key="1">
    <citation type="submission" date="2019-04" db="EMBL/GenBank/DDBJ databases">
        <title>Cohnella sp. nov., isolated from soil.</title>
        <authorList>
            <person name="Kim W."/>
        </authorList>
    </citation>
    <scope>NUCLEOTIDE SEQUENCE [LARGE SCALE GENOMIC DNA]</scope>
    <source>
        <strain evidence="1 2">CAU 1483</strain>
    </source>
</reference>
<gene>
    <name evidence="1" type="ORF">E5161_18120</name>
</gene>
<organism evidence="1 2">
    <name type="scientific">Cohnella pontilimi</name>
    <dbReference type="NCBI Taxonomy" id="2564100"/>
    <lineage>
        <taxon>Bacteria</taxon>
        <taxon>Bacillati</taxon>
        <taxon>Bacillota</taxon>
        <taxon>Bacilli</taxon>
        <taxon>Bacillales</taxon>
        <taxon>Paenibacillaceae</taxon>
        <taxon>Cohnella</taxon>
    </lineage>
</organism>
<keyword evidence="2" id="KW-1185">Reference proteome</keyword>